<evidence type="ECO:0000313" key="6">
    <source>
        <dbReference type="Proteomes" id="UP001595816"/>
    </source>
</evidence>
<dbReference type="InterPro" id="IPR003593">
    <property type="entry name" value="AAA+_ATPase"/>
</dbReference>
<gene>
    <name evidence="5" type="ORF">ACFOZ4_34450</name>
</gene>
<evidence type="ECO:0000313" key="5">
    <source>
        <dbReference type="EMBL" id="MFC4135741.1"/>
    </source>
</evidence>
<reference evidence="6" key="1">
    <citation type="journal article" date="2019" name="Int. J. Syst. Evol. Microbiol.">
        <title>The Global Catalogue of Microorganisms (GCM) 10K type strain sequencing project: providing services to taxonomists for standard genome sequencing and annotation.</title>
        <authorList>
            <consortium name="The Broad Institute Genomics Platform"/>
            <consortium name="The Broad Institute Genome Sequencing Center for Infectious Disease"/>
            <person name="Wu L."/>
            <person name="Ma J."/>
        </authorList>
    </citation>
    <scope>NUCLEOTIDE SEQUENCE [LARGE SCALE GENOMIC DNA]</scope>
    <source>
        <strain evidence="6">CGMCC 4.7289</strain>
    </source>
</reference>
<dbReference type="InterPro" id="IPR027417">
    <property type="entry name" value="P-loop_NTPase"/>
</dbReference>
<accession>A0ABV8LZH6</accession>
<dbReference type="PROSITE" id="PS00211">
    <property type="entry name" value="ABC_TRANSPORTER_1"/>
    <property type="match status" value="1"/>
</dbReference>
<proteinExistence type="predicted"/>
<keyword evidence="2" id="KW-0547">Nucleotide-binding</keyword>
<dbReference type="InterPro" id="IPR015854">
    <property type="entry name" value="ABC_transpr_LolD-like"/>
</dbReference>
<organism evidence="5 6">
    <name type="scientific">Hamadaea flava</name>
    <dbReference type="NCBI Taxonomy" id="1742688"/>
    <lineage>
        <taxon>Bacteria</taxon>
        <taxon>Bacillati</taxon>
        <taxon>Actinomycetota</taxon>
        <taxon>Actinomycetes</taxon>
        <taxon>Micromonosporales</taxon>
        <taxon>Micromonosporaceae</taxon>
        <taxon>Hamadaea</taxon>
    </lineage>
</organism>
<evidence type="ECO:0000256" key="2">
    <source>
        <dbReference type="ARBA" id="ARBA00022741"/>
    </source>
</evidence>
<dbReference type="PANTHER" id="PTHR24220">
    <property type="entry name" value="IMPORT ATP-BINDING PROTEIN"/>
    <property type="match status" value="1"/>
</dbReference>
<dbReference type="Gene3D" id="3.40.50.300">
    <property type="entry name" value="P-loop containing nucleotide triphosphate hydrolases"/>
    <property type="match status" value="1"/>
</dbReference>
<feature type="domain" description="ABC transporter" evidence="4">
    <location>
        <begin position="5"/>
        <end position="221"/>
    </location>
</feature>
<dbReference type="RefSeq" id="WP_308197774.1">
    <property type="nucleotide sequence ID" value="NZ_JAMZDZ010000001.1"/>
</dbReference>
<dbReference type="InterPro" id="IPR003439">
    <property type="entry name" value="ABC_transporter-like_ATP-bd"/>
</dbReference>
<name>A0ABV8LZH6_9ACTN</name>
<dbReference type="PANTHER" id="PTHR24220:SF86">
    <property type="entry name" value="ABC TRANSPORTER ABCH.1"/>
    <property type="match status" value="1"/>
</dbReference>
<keyword evidence="1" id="KW-0813">Transport</keyword>
<dbReference type="SUPFAM" id="SSF52540">
    <property type="entry name" value="P-loop containing nucleoside triphosphate hydrolases"/>
    <property type="match status" value="1"/>
</dbReference>
<comment type="caution">
    <text evidence="5">The sequence shown here is derived from an EMBL/GenBank/DDBJ whole genome shotgun (WGS) entry which is preliminary data.</text>
</comment>
<keyword evidence="6" id="KW-1185">Reference proteome</keyword>
<evidence type="ECO:0000256" key="1">
    <source>
        <dbReference type="ARBA" id="ARBA00022448"/>
    </source>
</evidence>
<sequence>MTAVLRLKGIGVTYPGPPPVCALQSVDLTVEPAEHLSIVGPSGSGKSTLLNVIGLLDRPTTGSYELDGVDTSQLGEADRAALRGSRIGFVFQAFHLLAHRTALENVALAQLYTGPPAAARREAARVALDQVGLTHRSMALPTQLSGGERQRVAIARALVNEPALLLCDEPTGNLDSGTADAVLALLDAVRDKGFTIITITHDPLVARRGTRTVTIRDGKLQ</sequence>
<keyword evidence="3 5" id="KW-0067">ATP-binding</keyword>
<dbReference type="GO" id="GO:0005524">
    <property type="term" value="F:ATP binding"/>
    <property type="evidence" value="ECO:0007669"/>
    <property type="project" value="UniProtKB-KW"/>
</dbReference>
<dbReference type="Proteomes" id="UP001595816">
    <property type="component" value="Unassembled WGS sequence"/>
</dbReference>
<dbReference type="PROSITE" id="PS50893">
    <property type="entry name" value="ABC_TRANSPORTER_2"/>
    <property type="match status" value="1"/>
</dbReference>
<evidence type="ECO:0000259" key="4">
    <source>
        <dbReference type="PROSITE" id="PS50893"/>
    </source>
</evidence>
<protein>
    <submittedName>
        <fullName evidence="5">ABC transporter ATP-binding protein</fullName>
    </submittedName>
</protein>
<dbReference type="InterPro" id="IPR017911">
    <property type="entry name" value="MacB-like_ATP-bd"/>
</dbReference>
<evidence type="ECO:0000256" key="3">
    <source>
        <dbReference type="ARBA" id="ARBA00022840"/>
    </source>
</evidence>
<dbReference type="CDD" id="cd03255">
    <property type="entry name" value="ABC_MJ0796_LolCDE_FtsE"/>
    <property type="match status" value="1"/>
</dbReference>
<dbReference type="EMBL" id="JBHSAY010000024">
    <property type="protein sequence ID" value="MFC4135741.1"/>
    <property type="molecule type" value="Genomic_DNA"/>
</dbReference>
<dbReference type="SMART" id="SM00382">
    <property type="entry name" value="AAA"/>
    <property type="match status" value="1"/>
</dbReference>
<dbReference type="Pfam" id="PF00005">
    <property type="entry name" value="ABC_tran"/>
    <property type="match status" value="1"/>
</dbReference>
<dbReference type="InterPro" id="IPR017871">
    <property type="entry name" value="ABC_transporter-like_CS"/>
</dbReference>